<dbReference type="EMBL" id="LHPF02000007">
    <property type="protein sequence ID" value="PSC73266.1"/>
    <property type="molecule type" value="Genomic_DNA"/>
</dbReference>
<protein>
    <submittedName>
        <fullName evidence="2">Uncharacterized protein</fullName>
    </submittedName>
</protein>
<organism evidence="2 3">
    <name type="scientific">Micractinium conductrix</name>
    <dbReference type="NCBI Taxonomy" id="554055"/>
    <lineage>
        <taxon>Eukaryota</taxon>
        <taxon>Viridiplantae</taxon>
        <taxon>Chlorophyta</taxon>
        <taxon>core chlorophytes</taxon>
        <taxon>Trebouxiophyceae</taxon>
        <taxon>Chlorellales</taxon>
        <taxon>Chlorellaceae</taxon>
        <taxon>Chlorella clade</taxon>
        <taxon>Micractinium</taxon>
    </lineage>
</organism>
<name>A0A2P6VGP8_9CHLO</name>
<feature type="compositionally biased region" description="Polar residues" evidence="1">
    <location>
        <begin position="1"/>
        <end position="11"/>
    </location>
</feature>
<comment type="caution">
    <text evidence="2">The sequence shown here is derived from an EMBL/GenBank/DDBJ whole genome shotgun (WGS) entry which is preliminary data.</text>
</comment>
<evidence type="ECO:0000313" key="3">
    <source>
        <dbReference type="Proteomes" id="UP000239649"/>
    </source>
</evidence>
<evidence type="ECO:0000256" key="1">
    <source>
        <dbReference type="SAM" id="MobiDB-lite"/>
    </source>
</evidence>
<reference evidence="2 3" key="1">
    <citation type="journal article" date="2018" name="Plant J.">
        <title>Genome sequences of Chlorella sorokiniana UTEX 1602 and Micractinium conductrix SAG 241.80: implications to maltose excretion by a green alga.</title>
        <authorList>
            <person name="Arriola M.B."/>
            <person name="Velmurugan N."/>
            <person name="Zhang Y."/>
            <person name="Plunkett M.H."/>
            <person name="Hondzo H."/>
            <person name="Barney B.M."/>
        </authorList>
    </citation>
    <scope>NUCLEOTIDE SEQUENCE [LARGE SCALE GENOMIC DNA]</scope>
    <source>
        <strain evidence="2 3">SAG 241.80</strain>
    </source>
</reference>
<proteinExistence type="predicted"/>
<sequence>MVLSVLTSAPSRPSLASVPARPAGSALPAAPLPIRSAAAWRAGAFSLFAEDAAGPFSLWPRNEPSAPKTAPVKAAACKAAGAATTAEQLVGQKPQQRKVRSALEACSAHTADAAFASGYRSE</sequence>
<gene>
    <name evidence="2" type="ORF">C2E20_3404</name>
</gene>
<evidence type="ECO:0000313" key="2">
    <source>
        <dbReference type="EMBL" id="PSC73266.1"/>
    </source>
</evidence>
<dbReference type="Proteomes" id="UP000239649">
    <property type="component" value="Unassembled WGS sequence"/>
</dbReference>
<accession>A0A2P6VGP8</accession>
<keyword evidence="3" id="KW-1185">Reference proteome</keyword>
<feature type="region of interest" description="Disordered" evidence="1">
    <location>
        <begin position="1"/>
        <end position="25"/>
    </location>
</feature>
<dbReference type="AlphaFoldDB" id="A0A2P6VGP8"/>